<dbReference type="Proteomes" id="UP000235220">
    <property type="component" value="Chromosome 10"/>
</dbReference>
<dbReference type="OrthoDB" id="1741802at2759"/>
<dbReference type="PANTHER" id="PTHR33710">
    <property type="entry name" value="BNAC02G09200D PROTEIN"/>
    <property type="match status" value="1"/>
</dbReference>
<sequence>MVTFVYAKCTQLESRGLWEEHGNIQVNESPWLVVGDINAIRSDSERLGGNPRSLLAMSEFNGCVDICGLVEMRSQSRIISWCNGHEGSSRSWARLYRALVNINFSNTFGLTFMEYLTRKSSDHCPMMVHLSLPRSSYGPSPFHFQNMWCLHESFSKFVEDVWVQPECSHGLLRLAAKLKKLKVALKMGNRNSFGKVDLTIKALEEKMEFLDFQLQEMREPKVEAELLLTKMELVEWEAREESRWPQKAKRKWLQEGEQNSGFFHASVNQRWKATFVLSMHLADGKTLATPEEIHQGALDHFRTFLTLRLNVQQVDLIDLVQPLISEEDNRWLCDAPSVEEVREAVFSIPKHSLPGPDGFGSGFYMACWEILKDDVVEATREFFNGASLPRFYSSSYIVLIP</sequence>
<dbReference type="GeneID" id="109007983"/>
<dbReference type="Gene3D" id="3.60.10.10">
    <property type="entry name" value="Endonuclease/exonuclease/phosphatase"/>
    <property type="match status" value="1"/>
</dbReference>
<name>A0A2I4GHS0_JUGRE</name>
<evidence type="ECO:0000313" key="1">
    <source>
        <dbReference type="Proteomes" id="UP000235220"/>
    </source>
</evidence>
<dbReference type="SUPFAM" id="SSF56219">
    <property type="entry name" value="DNase I-like"/>
    <property type="match status" value="1"/>
</dbReference>
<dbReference type="KEGG" id="jre:109007983"/>
<gene>
    <name evidence="2" type="primary">LOC109007983</name>
</gene>
<proteinExistence type="predicted"/>
<protein>
    <submittedName>
        <fullName evidence="2">Uncharacterized protein LOC109007983</fullName>
    </submittedName>
</protein>
<dbReference type="AlphaFoldDB" id="A0A2I4GHS0"/>
<dbReference type="InterPro" id="IPR036691">
    <property type="entry name" value="Endo/exonu/phosph_ase_sf"/>
</dbReference>
<evidence type="ECO:0000313" key="2">
    <source>
        <dbReference type="RefSeq" id="XP_018843447.2"/>
    </source>
</evidence>
<dbReference type="RefSeq" id="XP_018843447.2">
    <property type="nucleotide sequence ID" value="XM_018987902.2"/>
</dbReference>
<reference evidence="2" key="1">
    <citation type="submission" date="2025-08" db="UniProtKB">
        <authorList>
            <consortium name="RefSeq"/>
        </authorList>
    </citation>
    <scope>IDENTIFICATION</scope>
    <source>
        <tissue evidence="2">Leaves</tissue>
    </source>
</reference>
<keyword evidence="1" id="KW-1185">Reference proteome</keyword>
<organism evidence="1 2">
    <name type="scientific">Juglans regia</name>
    <name type="common">English walnut</name>
    <dbReference type="NCBI Taxonomy" id="51240"/>
    <lineage>
        <taxon>Eukaryota</taxon>
        <taxon>Viridiplantae</taxon>
        <taxon>Streptophyta</taxon>
        <taxon>Embryophyta</taxon>
        <taxon>Tracheophyta</taxon>
        <taxon>Spermatophyta</taxon>
        <taxon>Magnoliopsida</taxon>
        <taxon>eudicotyledons</taxon>
        <taxon>Gunneridae</taxon>
        <taxon>Pentapetalae</taxon>
        <taxon>rosids</taxon>
        <taxon>fabids</taxon>
        <taxon>Fagales</taxon>
        <taxon>Juglandaceae</taxon>
        <taxon>Juglans</taxon>
    </lineage>
</organism>
<dbReference type="STRING" id="51240.A0A2I4GHS0"/>
<accession>A0A2I4GHS0</accession>
<dbReference type="Gramene" id="Jr10_15860_p1">
    <property type="protein sequence ID" value="cds.Jr10_15860_p1"/>
    <property type="gene ID" value="Jr10_15860"/>
</dbReference>
<dbReference type="PANTHER" id="PTHR33710:SF13">
    <property type="entry name" value="ENDONUCLEASE_EXONUCLEASE_PHOSPHATASE FAMILY PROTEIN"/>
    <property type="match status" value="1"/>
</dbReference>